<dbReference type="Pfam" id="PF07690">
    <property type="entry name" value="MFS_1"/>
    <property type="match status" value="1"/>
</dbReference>
<evidence type="ECO:0000256" key="4">
    <source>
        <dbReference type="ARBA" id="ARBA00022989"/>
    </source>
</evidence>
<feature type="transmembrane region" description="Helical" evidence="6">
    <location>
        <begin position="317"/>
        <end position="340"/>
    </location>
</feature>
<comment type="caution">
    <text evidence="8">The sequence shown here is derived from an EMBL/GenBank/DDBJ whole genome shotgun (WGS) entry which is preliminary data.</text>
</comment>
<feature type="transmembrane region" description="Helical" evidence="6">
    <location>
        <begin position="173"/>
        <end position="191"/>
    </location>
</feature>
<dbReference type="Gene3D" id="1.20.1250.20">
    <property type="entry name" value="MFS general substrate transporter like domains"/>
    <property type="match status" value="1"/>
</dbReference>
<dbReference type="Proteomes" id="UP000297861">
    <property type="component" value="Unassembled WGS sequence"/>
</dbReference>
<dbReference type="SUPFAM" id="SSF103473">
    <property type="entry name" value="MFS general substrate transporter"/>
    <property type="match status" value="1"/>
</dbReference>
<dbReference type="InterPro" id="IPR020846">
    <property type="entry name" value="MFS_dom"/>
</dbReference>
<keyword evidence="4 6" id="KW-1133">Transmembrane helix</keyword>
<feature type="transmembrane region" description="Helical" evidence="6">
    <location>
        <begin position="43"/>
        <end position="60"/>
    </location>
</feature>
<evidence type="ECO:0000256" key="3">
    <source>
        <dbReference type="ARBA" id="ARBA00022692"/>
    </source>
</evidence>
<dbReference type="InterPro" id="IPR036259">
    <property type="entry name" value="MFS_trans_sf"/>
</dbReference>
<feature type="domain" description="Major facilitator superfamily (MFS) profile" evidence="7">
    <location>
        <begin position="1"/>
        <end position="405"/>
    </location>
</feature>
<dbReference type="CDD" id="cd17485">
    <property type="entry name" value="MFS_MFSD3"/>
    <property type="match status" value="1"/>
</dbReference>
<feature type="transmembrane region" description="Helical" evidence="6">
    <location>
        <begin position="382"/>
        <end position="401"/>
    </location>
</feature>
<comment type="subcellular location">
    <subcellularLocation>
        <location evidence="1">Membrane</location>
        <topology evidence="1">Multi-pass membrane protein</topology>
    </subcellularLocation>
</comment>
<keyword evidence="2" id="KW-0813">Transport</keyword>
<dbReference type="RefSeq" id="WP_026627791.1">
    <property type="nucleotide sequence ID" value="NZ_JAWZLG010000015.1"/>
</dbReference>
<dbReference type="EMBL" id="SOML01000006">
    <property type="protein sequence ID" value="TFD96098.1"/>
    <property type="molecule type" value="Genomic_DNA"/>
</dbReference>
<dbReference type="PANTHER" id="PTHR12778:SF10">
    <property type="entry name" value="MAJOR FACILITATOR SUPERFAMILY DOMAIN-CONTAINING PROTEIN 3"/>
    <property type="match status" value="1"/>
</dbReference>
<gene>
    <name evidence="8" type="ORF">E2605_10925</name>
</gene>
<feature type="transmembrane region" description="Helical" evidence="6">
    <location>
        <begin position="352"/>
        <end position="370"/>
    </location>
</feature>
<evidence type="ECO:0000259" key="7">
    <source>
        <dbReference type="PROSITE" id="PS50850"/>
    </source>
</evidence>
<sequence>MNLNRGIDNGSRLFTFLCLYIAQTIPMSFFSTILPVLMRQQNFSLETIGLLQFMKLPWVLKFLWSPAIDRSCNKLSHYKSWIFSSEIIYAVIILAISFLDLETNIYTIVALIIFSFVASATQDIATDALAVLSFDKKDKSMVNSMQSVGSFAGAMIGGGLLLLLYHKVGWNQLLPYLAVFVVVALVPLFFFKTSHAEQPNKKKEMKAPHPDDLLGFFKQKGIWKQIIFLFFYYAGLIGTLAMLKPMLVDYGYNIKEIGVMSGIIGTSIGCVGSLSGGFIVRRFGRFWPRIIFGVCVLITTVYFYMLVTCLEVNIATLHLGISLLWASYGMATIVVYTTAMDCVRKGYEGTDFTIQTVITHLSGMLMAAIAGKVAGSLGYANLFLFESCIALFSLIYILLIFRKDKVKEDNDETRVTQQI</sequence>
<name>A0A4Y8L225_9BACT</name>
<dbReference type="OrthoDB" id="924673at2"/>
<feature type="transmembrane region" description="Helical" evidence="6">
    <location>
        <begin position="147"/>
        <end position="167"/>
    </location>
</feature>
<dbReference type="STRING" id="1121485.GCA_000426485_00522"/>
<feature type="transmembrane region" description="Helical" evidence="6">
    <location>
        <begin position="226"/>
        <end position="247"/>
    </location>
</feature>
<evidence type="ECO:0000256" key="2">
    <source>
        <dbReference type="ARBA" id="ARBA00022448"/>
    </source>
</evidence>
<feature type="transmembrane region" description="Helical" evidence="6">
    <location>
        <begin position="286"/>
        <end position="305"/>
    </location>
</feature>
<evidence type="ECO:0000313" key="8">
    <source>
        <dbReference type="EMBL" id="TFD96098.1"/>
    </source>
</evidence>
<feature type="transmembrane region" description="Helical" evidence="6">
    <location>
        <begin position="81"/>
        <end position="99"/>
    </location>
</feature>
<accession>A0A4Y8L225</accession>
<feature type="transmembrane region" description="Helical" evidence="6">
    <location>
        <begin position="259"/>
        <end position="279"/>
    </location>
</feature>
<dbReference type="InterPro" id="IPR004752">
    <property type="entry name" value="AmpG_permease/AT-1"/>
</dbReference>
<dbReference type="GO" id="GO:0022857">
    <property type="term" value="F:transmembrane transporter activity"/>
    <property type="evidence" value="ECO:0007669"/>
    <property type="project" value="InterPro"/>
</dbReference>
<keyword evidence="3 6" id="KW-0812">Transmembrane</keyword>
<reference evidence="8 9" key="1">
    <citation type="submission" date="2019-03" db="EMBL/GenBank/DDBJ databases">
        <title>San Antonio Military Medical Center submission to MRSN (WRAIR), pending publication.</title>
        <authorList>
            <person name="Blyth D.M."/>
            <person name="Mccarthy S.L."/>
            <person name="Schall S.E."/>
            <person name="Stam J.A."/>
            <person name="Ong A.C."/>
            <person name="Mcgann P.T."/>
        </authorList>
    </citation>
    <scope>NUCLEOTIDE SEQUENCE [LARGE SCALE GENOMIC DNA]</scope>
    <source>
        <strain evidence="8 9">MRSN571793</strain>
    </source>
</reference>
<keyword evidence="9" id="KW-1185">Reference proteome</keyword>
<dbReference type="AlphaFoldDB" id="A0A4Y8L225"/>
<feature type="transmembrane region" description="Helical" evidence="6">
    <location>
        <begin position="105"/>
        <end position="126"/>
    </location>
</feature>
<dbReference type="InterPro" id="IPR011701">
    <property type="entry name" value="MFS"/>
</dbReference>
<organism evidence="8 9">
    <name type="scientific">Dysgonomonas capnocytophagoides</name>
    <dbReference type="NCBI Taxonomy" id="45254"/>
    <lineage>
        <taxon>Bacteria</taxon>
        <taxon>Pseudomonadati</taxon>
        <taxon>Bacteroidota</taxon>
        <taxon>Bacteroidia</taxon>
        <taxon>Bacteroidales</taxon>
        <taxon>Dysgonomonadaceae</taxon>
        <taxon>Dysgonomonas</taxon>
    </lineage>
</organism>
<dbReference type="PANTHER" id="PTHR12778">
    <property type="entry name" value="SOLUTE CARRIER FAMILY 33 ACETYL-COA TRANSPORTER -RELATED"/>
    <property type="match status" value="1"/>
</dbReference>
<protein>
    <submittedName>
        <fullName evidence="8">MFS transporter</fullName>
    </submittedName>
</protein>
<feature type="transmembrane region" description="Helical" evidence="6">
    <location>
        <begin position="12"/>
        <end position="37"/>
    </location>
</feature>
<evidence type="ECO:0000256" key="5">
    <source>
        <dbReference type="ARBA" id="ARBA00023136"/>
    </source>
</evidence>
<dbReference type="GO" id="GO:0016020">
    <property type="term" value="C:membrane"/>
    <property type="evidence" value="ECO:0007669"/>
    <property type="project" value="UniProtKB-SubCell"/>
</dbReference>
<evidence type="ECO:0000256" key="6">
    <source>
        <dbReference type="SAM" id="Phobius"/>
    </source>
</evidence>
<evidence type="ECO:0000313" key="9">
    <source>
        <dbReference type="Proteomes" id="UP000297861"/>
    </source>
</evidence>
<dbReference type="PROSITE" id="PS50850">
    <property type="entry name" value="MFS"/>
    <property type="match status" value="1"/>
</dbReference>
<keyword evidence="5 6" id="KW-0472">Membrane</keyword>
<proteinExistence type="predicted"/>
<evidence type="ECO:0000256" key="1">
    <source>
        <dbReference type="ARBA" id="ARBA00004141"/>
    </source>
</evidence>